<gene>
    <name evidence="1" type="ORF">CVV64_18340</name>
</gene>
<reference evidence="1 2" key="1">
    <citation type="journal article" date="2017" name="ISME J.">
        <title>Potential for microbial H2 and metal transformations associated with novel bacteria and archaea in deep terrestrial subsurface sediments.</title>
        <authorList>
            <person name="Hernsdorf A.W."/>
            <person name="Amano Y."/>
            <person name="Miyakawa K."/>
            <person name="Ise K."/>
            <person name="Suzuki Y."/>
            <person name="Anantharaman K."/>
            <person name="Probst A."/>
            <person name="Burstein D."/>
            <person name="Thomas B.C."/>
            <person name="Banfield J.F."/>
        </authorList>
    </citation>
    <scope>NUCLEOTIDE SEQUENCE [LARGE SCALE GENOMIC DNA]</scope>
    <source>
        <strain evidence="1">HGW-Wallbacteria-1</strain>
    </source>
</reference>
<name>A0A2N1PJP5_9BACT</name>
<dbReference type="EMBL" id="PGXC01000042">
    <property type="protein sequence ID" value="PKK88561.1"/>
    <property type="molecule type" value="Genomic_DNA"/>
</dbReference>
<proteinExistence type="predicted"/>
<comment type="caution">
    <text evidence="1">The sequence shown here is derived from an EMBL/GenBank/DDBJ whole genome shotgun (WGS) entry which is preliminary data.</text>
</comment>
<evidence type="ECO:0000313" key="1">
    <source>
        <dbReference type="EMBL" id="PKK88561.1"/>
    </source>
</evidence>
<organism evidence="1 2">
    <name type="scientific">Candidatus Wallbacteria bacterium HGW-Wallbacteria-1</name>
    <dbReference type="NCBI Taxonomy" id="2013854"/>
    <lineage>
        <taxon>Bacteria</taxon>
        <taxon>Candidatus Walliibacteriota</taxon>
    </lineage>
</organism>
<evidence type="ECO:0000313" key="2">
    <source>
        <dbReference type="Proteomes" id="UP000233256"/>
    </source>
</evidence>
<dbReference type="Proteomes" id="UP000233256">
    <property type="component" value="Unassembled WGS sequence"/>
</dbReference>
<protein>
    <recommendedName>
        <fullName evidence="3">DNA alkylation repair protein</fullName>
    </recommendedName>
</protein>
<evidence type="ECO:0008006" key="3">
    <source>
        <dbReference type="Google" id="ProtNLM"/>
    </source>
</evidence>
<dbReference type="AlphaFoldDB" id="A0A2N1PJP5"/>
<sequence length="262" mass="29860">MVKNAPEHKWTFRPRFRKGAFGWRSDTAIKRVKEAMAEIRKVARQNPVLGAEGAVIFLERVSPALEHVDSSSGAIGTAVNRAIENLVKIICNAKTDEALRDNWLDRLRAAIETDGMGYLDLLQKHWGDLCVTPERALEWAGQYSWIVRSIWTSRQTGGTYFHGIVICLSSLFKAKQYQELLELLKHTPYNSWTYHSWGVRSLIEMERPEEALAYVNAKWSSDSHVTEIEGIWERILTDHYPDIPPAEIPEDLIDTTPGQDGK</sequence>
<accession>A0A2N1PJP5</accession>